<proteinExistence type="predicted"/>
<gene>
    <name evidence="1" type="ORF">HGRIS_012365</name>
</gene>
<evidence type="ECO:0000313" key="1">
    <source>
        <dbReference type="EMBL" id="KAL0946100.1"/>
    </source>
</evidence>
<dbReference type="EMBL" id="JASNQZ010000015">
    <property type="protein sequence ID" value="KAL0946100.1"/>
    <property type="molecule type" value="Genomic_DNA"/>
</dbReference>
<protein>
    <submittedName>
        <fullName evidence="1">Uncharacterized protein</fullName>
    </submittedName>
</protein>
<keyword evidence="2" id="KW-1185">Reference proteome</keyword>
<sequence length="113" mass="12752">MTNISKKFLSIFRVLSTNATAAAGWCRLTENGTSEPSSSDWRSVSPMTCTSCKDHLDEEDIATINSWRERVHKQDSYESNPEVDSGNHATEIVDWRDVLDFGPQADEPKLFLE</sequence>
<name>A0ABR3IS17_9AGAR</name>
<evidence type="ECO:0000313" key="2">
    <source>
        <dbReference type="Proteomes" id="UP001556367"/>
    </source>
</evidence>
<comment type="caution">
    <text evidence="1">The sequence shown here is derived from an EMBL/GenBank/DDBJ whole genome shotgun (WGS) entry which is preliminary data.</text>
</comment>
<reference evidence="2" key="1">
    <citation type="submission" date="2024-06" db="EMBL/GenBank/DDBJ databases">
        <title>Multi-omics analyses provide insights into the biosynthesis of the anticancer antibiotic pleurotin in Hohenbuehelia grisea.</title>
        <authorList>
            <person name="Weaver J.A."/>
            <person name="Alberti F."/>
        </authorList>
    </citation>
    <scope>NUCLEOTIDE SEQUENCE [LARGE SCALE GENOMIC DNA]</scope>
    <source>
        <strain evidence="2">T-177</strain>
    </source>
</reference>
<dbReference type="Proteomes" id="UP001556367">
    <property type="component" value="Unassembled WGS sequence"/>
</dbReference>
<accession>A0ABR3IS17</accession>
<organism evidence="1 2">
    <name type="scientific">Hohenbuehelia grisea</name>
    <dbReference type="NCBI Taxonomy" id="104357"/>
    <lineage>
        <taxon>Eukaryota</taxon>
        <taxon>Fungi</taxon>
        <taxon>Dikarya</taxon>
        <taxon>Basidiomycota</taxon>
        <taxon>Agaricomycotina</taxon>
        <taxon>Agaricomycetes</taxon>
        <taxon>Agaricomycetidae</taxon>
        <taxon>Agaricales</taxon>
        <taxon>Pleurotineae</taxon>
        <taxon>Pleurotaceae</taxon>
        <taxon>Hohenbuehelia</taxon>
    </lineage>
</organism>